<dbReference type="InterPro" id="IPR011990">
    <property type="entry name" value="TPR-like_helical_dom_sf"/>
</dbReference>
<evidence type="ECO:0000313" key="3">
    <source>
        <dbReference type="Proteomes" id="UP000572817"/>
    </source>
</evidence>
<name>A0A8H4N415_9PEZI</name>
<proteinExistence type="predicted"/>
<evidence type="ECO:0000313" key="2">
    <source>
        <dbReference type="EMBL" id="KAF4308215.1"/>
    </source>
</evidence>
<feature type="compositionally biased region" description="Acidic residues" evidence="1">
    <location>
        <begin position="66"/>
        <end position="77"/>
    </location>
</feature>
<feature type="compositionally biased region" description="Basic and acidic residues" evidence="1">
    <location>
        <begin position="45"/>
        <end position="54"/>
    </location>
</feature>
<dbReference type="OrthoDB" id="626167at2759"/>
<dbReference type="SUPFAM" id="SSF48452">
    <property type="entry name" value="TPR-like"/>
    <property type="match status" value="2"/>
</dbReference>
<dbReference type="PANTHER" id="PTHR46082">
    <property type="entry name" value="ATP/GTP-BINDING PROTEIN-RELATED"/>
    <property type="match status" value="1"/>
</dbReference>
<protein>
    <submittedName>
        <fullName evidence="2">Zinc finger transcription factor ace1</fullName>
    </submittedName>
</protein>
<dbReference type="EMBL" id="WWBZ02000022">
    <property type="protein sequence ID" value="KAF4308215.1"/>
    <property type="molecule type" value="Genomic_DNA"/>
</dbReference>
<dbReference type="PANTHER" id="PTHR46082:SF6">
    <property type="entry name" value="AAA+ ATPASE DOMAIN-CONTAINING PROTEIN-RELATED"/>
    <property type="match status" value="1"/>
</dbReference>
<feature type="region of interest" description="Disordered" evidence="1">
    <location>
        <begin position="1"/>
        <end position="20"/>
    </location>
</feature>
<dbReference type="Pfam" id="PF13424">
    <property type="entry name" value="TPR_12"/>
    <property type="match status" value="3"/>
</dbReference>
<dbReference type="Gene3D" id="1.25.40.10">
    <property type="entry name" value="Tetratricopeptide repeat domain"/>
    <property type="match status" value="2"/>
</dbReference>
<sequence>MSELGIATASAEASGLRDASHIKRQAQQLLSDLNDSIKDAIEILGERTPWDKLSPRPASDSGSDTTDGDSDDGIPEGETEINQVMESIHDTITQLLRFSTAIQNPAPHDQHMNSAEIDTSCFESFDIDHVRNKYPDAPEDLAVTLGKAISSRRGYFKYREAHSKKLAHGTISELAPSHLPPTSGSDMITTDYVRDETLPQSTIASSLPLEVKESNNFIDLDQDQQSDSGMTQTSFASSAASFHELKEYERGVGPDALETLKENRDLGMAYRDQGKLPEAEVFCKRAAEGMEKTLSSNSDETLHSLESLSTVRTSLGDFENGLEMLNQVVEGYEKSFGAEGKPTLTALKRQSVNFSGLGNNSEAAKLLNRILKGYEKTYGPDHPETMDVVKRLARTSRALGKSSEVEPLLERALQHYDHAPDLAGPEYVSILNESARCYKSQNRLDEAEAISQRMLGVSEKKYGAQDIRTLTALLIRGRIHVQQGRLSEAEEALQRVMDSLDMNGQSGQYTDEFGPDSYTIEGGALELLSVVYGEQGKALESEIMMERALETVSNFNDVWRRKSWGKHLTGILFNMYT</sequence>
<feature type="region of interest" description="Disordered" evidence="1">
    <location>
        <begin position="45"/>
        <end position="77"/>
    </location>
</feature>
<reference evidence="2" key="1">
    <citation type="submission" date="2020-04" db="EMBL/GenBank/DDBJ databases">
        <title>Genome Assembly and Annotation of Botryosphaeria dothidea sdau 11-99, a Latent Pathogen of Apple Fruit Ring Rot in China.</title>
        <authorList>
            <person name="Yu C."/>
            <person name="Diao Y."/>
            <person name="Lu Q."/>
            <person name="Zhao J."/>
            <person name="Cui S."/>
            <person name="Peng C."/>
            <person name="He B."/>
            <person name="Liu H."/>
        </authorList>
    </citation>
    <scope>NUCLEOTIDE SEQUENCE [LARGE SCALE GENOMIC DNA]</scope>
    <source>
        <strain evidence="2">Sdau11-99</strain>
    </source>
</reference>
<keyword evidence="3" id="KW-1185">Reference proteome</keyword>
<evidence type="ECO:0000256" key="1">
    <source>
        <dbReference type="SAM" id="MobiDB-lite"/>
    </source>
</evidence>
<accession>A0A8H4N415</accession>
<dbReference type="Proteomes" id="UP000572817">
    <property type="component" value="Unassembled WGS sequence"/>
</dbReference>
<comment type="caution">
    <text evidence="2">The sequence shown here is derived from an EMBL/GenBank/DDBJ whole genome shotgun (WGS) entry which is preliminary data.</text>
</comment>
<organism evidence="2 3">
    <name type="scientific">Botryosphaeria dothidea</name>
    <dbReference type="NCBI Taxonomy" id="55169"/>
    <lineage>
        <taxon>Eukaryota</taxon>
        <taxon>Fungi</taxon>
        <taxon>Dikarya</taxon>
        <taxon>Ascomycota</taxon>
        <taxon>Pezizomycotina</taxon>
        <taxon>Dothideomycetes</taxon>
        <taxon>Dothideomycetes incertae sedis</taxon>
        <taxon>Botryosphaeriales</taxon>
        <taxon>Botryosphaeriaceae</taxon>
        <taxon>Botryosphaeria</taxon>
    </lineage>
</organism>
<dbReference type="InterPro" id="IPR053137">
    <property type="entry name" value="NLR-like"/>
</dbReference>
<gene>
    <name evidence="2" type="ORF">GTA08_BOTSDO03900</name>
</gene>
<dbReference type="AlphaFoldDB" id="A0A8H4N415"/>